<name>A0A285PC06_9HYPH</name>
<reference evidence="1 2" key="1">
    <citation type="submission" date="2017-09" db="EMBL/GenBank/DDBJ databases">
        <authorList>
            <person name="Ehlers B."/>
            <person name="Leendertz F.H."/>
        </authorList>
    </citation>
    <scope>NUCLEOTIDE SEQUENCE [LARGE SCALE GENOMIC DNA]</scope>
    <source>
        <strain evidence="1 2">DSM 18289</strain>
    </source>
</reference>
<evidence type="ECO:0000313" key="1">
    <source>
        <dbReference type="EMBL" id="SNZ19274.1"/>
    </source>
</evidence>
<dbReference type="Proteomes" id="UP000219439">
    <property type="component" value="Unassembled WGS sequence"/>
</dbReference>
<dbReference type="EMBL" id="OBEL01000002">
    <property type="protein sequence ID" value="SNZ19274.1"/>
    <property type="molecule type" value="Genomic_DNA"/>
</dbReference>
<organism evidence="1 2">
    <name type="scientific">Cohaesibacter gelatinilyticus</name>
    <dbReference type="NCBI Taxonomy" id="372072"/>
    <lineage>
        <taxon>Bacteria</taxon>
        <taxon>Pseudomonadati</taxon>
        <taxon>Pseudomonadota</taxon>
        <taxon>Alphaproteobacteria</taxon>
        <taxon>Hyphomicrobiales</taxon>
        <taxon>Cohaesibacteraceae</taxon>
    </lineage>
</organism>
<evidence type="ECO:0000313" key="2">
    <source>
        <dbReference type="Proteomes" id="UP000219439"/>
    </source>
</evidence>
<keyword evidence="2" id="KW-1185">Reference proteome</keyword>
<dbReference type="AlphaFoldDB" id="A0A285PC06"/>
<gene>
    <name evidence="1" type="ORF">SAMN06265368_2354</name>
</gene>
<accession>A0A285PC06</accession>
<protein>
    <submittedName>
        <fullName evidence="1">Uncharacterized protein</fullName>
    </submittedName>
</protein>
<sequence length="224" mass="25122">MRLNKSLVCKVPKLMRKIIFIALLIGVTLVVWNKTTQSSKTVVIDQTDYNLTFSVSWDWGMEERLSLNEKGGFWPLAESEWFEIYKKPYNSGAALYIDDRRKTIFIGTRYKLGILDLDEGTLSFTCDKSKIPALSNFGEQITTFGNREKDETLDPAAPSFPSYIEPKTLGDTIPVSPPPSKYYSVLQYLGMFGIVRGDGRGSEVGFAPADKAPEPRVALYVHCG</sequence>
<proteinExistence type="predicted"/>